<evidence type="ECO:0000313" key="2">
    <source>
        <dbReference type="Proteomes" id="UP000286235"/>
    </source>
</evidence>
<name>A0A420VGL4_9BACI</name>
<reference evidence="1 2" key="1">
    <citation type="submission" date="2013-12" db="EMBL/GenBank/DDBJ databases">
        <title>Genome and proteome characterization of Caldibacillus debilis GB1 derived from a cellulolytic aero-tolerant co-culture.</title>
        <authorList>
            <person name="Wushke S.T."/>
            <person name="Zhang X."/>
            <person name="Fristensky B."/>
            <person name="Wilkins J.A."/>
            <person name="Levin D.B."/>
            <person name="Sparling R."/>
        </authorList>
    </citation>
    <scope>NUCLEOTIDE SEQUENCE [LARGE SCALE GENOMIC DNA]</scope>
    <source>
        <strain evidence="1 2">GB1</strain>
    </source>
</reference>
<sequence length="158" mass="18232">MPSLFSLIQRNRRKFFWQDGVFGRKAGASGMPARICICLFCPIRGRQAARKATFFRRAGTRMRCSSLLLKKFLSVSVTAPRQGRSERIGRFRPLMIKHAPFAVLEFPNGTSQRVFLFFFIEQNIRGKDDVIGQQMDFTGRFSFSPAQVRFLPRNPLYT</sequence>
<dbReference type="Proteomes" id="UP000286235">
    <property type="component" value="Unassembled WGS sequence"/>
</dbReference>
<proteinExistence type="predicted"/>
<keyword evidence="2" id="KW-1185">Reference proteome</keyword>
<dbReference type="EMBL" id="AZRV01000014">
    <property type="protein sequence ID" value="RKO62548.1"/>
    <property type="molecule type" value="Genomic_DNA"/>
</dbReference>
<accession>A0A420VGL4</accession>
<protein>
    <submittedName>
        <fullName evidence="1">Uncharacterized protein</fullName>
    </submittedName>
</protein>
<comment type="caution">
    <text evidence="1">The sequence shown here is derived from an EMBL/GenBank/DDBJ whole genome shotgun (WGS) entry which is preliminary data.</text>
</comment>
<evidence type="ECO:0000313" key="1">
    <source>
        <dbReference type="EMBL" id="RKO62548.1"/>
    </source>
</evidence>
<dbReference type="AlphaFoldDB" id="A0A420VGL4"/>
<organism evidence="1 2">
    <name type="scientific">Caldibacillus debilis GB1</name>
    <dbReference type="NCBI Taxonomy" id="1339248"/>
    <lineage>
        <taxon>Bacteria</taxon>
        <taxon>Bacillati</taxon>
        <taxon>Bacillota</taxon>
        <taxon>Bacilli</taxon>
        <taxon>Bacillales</taxon>
        <taxon>Bacillaceae</taxon>
        <taxon>Caldibacillus</taxon>
    </lineage>
</organism>
<gene>
    <name evidence="1" type="ORF">Cdeb_03180</name>
</gene>